<feature type="region of interest" description="Disordered" evidence="1">
    <location>
        <begin position="1"/>
        <end position="34"/>
    </location>
</feature>
<dbReference type="Pfam" id="PF14559">
    <property type="entry name" value="TPR_19"/>
    <property type="match status" value="1"/>
</dbReference>
<organism evidence="3 4">
    <name type="scientific">Idiomarina piscisalsi</name>
    <dbReference type="NCBI Taxonomy" id="1096243"/>
    <lineage>
        <taxon>Bacteria</taxon>
        <taxon>Pseudomonadati</taxon>
        <taxon>Pseudomonadota</taxon>
        <taxon>Gammaproteobacteria</taxon>
        <taxon>Alteromonadales</taxon>
        <taxon>Idiomarinaceae</taxon>
        <taxon>Idiomarina</taxon>
    </lineage>
</organism>
<keyword evidence="4" id="KW-1185">Reference proteome</keyword>
<proteinExistence type="predicted"/>
<dbReference type="SUPFAM" id="SSF48452">
    <property type="entry name" value="TPR-like"/>
    <property type="match status" value="1"/>
</dbReference>
<evidence type="ECO:0000313" key="4">
    <source>
        <dbReference type="Proteomes" id="UP000197717"/>
    </source>
</evidence>
<sequence length="377" mass="42035">MSLINKVLKDLDKRGQEPFDREAGGSAVERSEPRTKLPWVVLGLAVVGISAGIVLWPANDSQTMTVYEAEQSPQPEKVQQKPAQTESPRAEARSNDGELNSNLDEPEIANTDKRATVRQLEARTDNKPSESQEPELKQTEQLAGAQSEKPPEQVPERTQERAEEKSTENDSVFVKKSVELTPEQIAQQNIEKAEKAQQQGRLTQAEEYWRQALAVTPDNKRVRKQLAALQYGRNKVTDALATLEVGFQRDRTDTDFRMLSARILEREARPGAALNVLLKNWPSAQDKPGYSHKVALLAQDTGHYEVAETAYTRLIEAQPTEGRWYVGKALAQEQQGSNAALSTYQKALQRVTHEPTRQFIEQKIATLSAQANSAGKS</sequence>
<dbReference type="EMBL" id="CP022133">
    <property type="protein sequence ID" value="ASG66601.1"/>
    <property type="molecule type" value="Genomic_DNA"/>
</dbReference>
<evidence type="ECO:0000313" key="3">
    <source>
        <dbReference type="EMBL" id="ASG66601.1"/>
    </source>
</evidence>
<evidence type="ECO:0000256" key="1">
    <source>
        <dbReference type="SAM" id="MobiDB-lite"/>
    </source>
</evidence>
<keyword evidence="2" id="KW-1133">Transmembrane helix</keyword>
<keyword evidence="2" id="KW-0472">Membrane</keyword>
<evidence type="ECO:0008006" key="5">
    <source>
        <dbReference type="Google" id="ProtNLM"/>
    </source>
</evidence>
<dbReference type="Pfam" id="PF13432">
    <property type="entry name" value="TPR_16"/>
    <property type="match status" value="1"/>
</dbReference>
<name>A0ABN5ARQ1_9GAMM</name>
<dbReference type="InterPro" id="IPR011990">
    <property type="entry name" value="TPR-like_helical_dom_sf"/>
</dbReference>
<dbReference type="Gene3D" id="1.25.40.10">
    <property type="entry name" value="Tetratricopeptide repeat domain"/>
    <property type="match status" value="2"/>
</dbReference>
<dbReference type="RefSeq" id="WP_088768977.1">
    <property type="nucleotide sequence ID" value="NZ_CP022133.1"/>
</dbReference>
<reference evidence="3 4" key="1">
    <citation type="submission" date="2017-06" db="EMBL/GenBank/DDBJ databases">
        <title>Complete genome sequence of Idiomarina piscisalsi strain 10PY1A isolated from soil of Soudi Arabia.</title>
        <authorList>
            <person name="Kim M.-C."/>
            <person name="Jung B.K."/>
            <person name="Budiyanto F."/>
            <person name="Nzila A."/>
            <person name="Shin J.-H."/>
        </authorList>
    </citation>
    <scope>NUCLEOTIDE SEQUENCE [LARGE SCALE GENOMIC DNA]</scope>
    <source>
        <strain evidence="3 4">10PY1A</strain>
    </source>
</reference>
<feature type="region of interest" description="Disordered" evidence="1">
    <location>
        <begin position="66"/>
        <end position="175"/>
    </location>
</feature>
<feature type="compositionally biased region" description="Basic and acidic residues" evidence="1">
    <location>
        <begin position="110"/>
        <end position="138"/>
    </location>
</feature>
<feature type="compositionally biased region" description="Basic and acidic residues" evidence="1">
    <location>
        <begin position="149"/>
        <end position="168"/>
    </location>
</feature>
<evidence type="ECO:0000256" key="2">
    <source>
        <dbReference type="SAM" id="Phobius"/>
    </source>
</evidence>
<dbReference type="Proteomes" id="UP000197717">
    <property type="component" value="Chromosome"/>
</dbReference>
<protein>
    <recommendedName>
        <fullName evidence="5">Tetratricopeptide repeat protein</fullName>
    </recommendedName>
</protein>
<gene>
    <name evidence="3" type="ORF">CEW91_10825</name>
</gene>
<feature type="compositionally biased region" description="Basic and acidic residues" evidence="1">
    <location>
        <begin position="7"/>
        <end position="34"/>
    </location>
</feature>
<keyword evidence="2" id="KW-0812">Transmembrane</keyword>
<feature type="transmembrane region" description="Helical" evidence="2">
    <location>
        <begin position="39"/>
        <end position="58"/>
    </location>
</feature>
<accession>A0ABN5ARQ1</accession>